<name>A0A1M4RZJ9_9ACTO</name>
<reference evidence="2" key="1">
    <citation type="submission" date="2016-09" db="EMBL/GenBank/DDBJ databases">
        <authorList>
            <person name="Strepis N."/>
        </authorList>
    </citation>
    <scope>NUCLEOTIDE SEQUENCE [LARGE SCALE GENOMIC DNA]</scope>
</reference>
<dbReference type="EMBL" id="FQTT01000010">
    <property type="protein sequence ID" value="SHE25362.1"/>
    <property type="molecule type" value="Genomic_DNA"/>
</dbReference>
<dbReference type="STRING" id="1892869.ACGLYG10_1578"/>
<proteinExistence type="predicted"/>
<accession>A0A1M4RZJ9</accession>
<evidence type="ECO:0000313" key="1">
    <source>
        <dbReference type="EMBL" id="SHE25362.1"/>
    </source>
</evidence>
<protein>
    <recommendedName>
        <fullName evidence="3">Pentapeptide repeat-containing protein</fullName>
    </recommendedName>
</protein>
<dbReference type="Gene3D" id="2.160.20.80">
    <property type="entry name" value="E3 ubiquitin-protein ligase SopA"/>
    <property type="match status" value="1"/>
</dbReference>
<gene>
    <name evidence="1" type="ORF">ACGLYG10_1578</name>
</gene>
<sequence length="219" mass="24192">MSDRHLPRPPRAKPIRPRDLESAGAVVLRAGGYVDLARISGVDISGVDLRGLELVECVLEDVRADRAHLEEFRLAESRVDGLTASELHAQRSVWREVSWEFSRVGACECHDTQWRSVLVEDCRIGFLGLGRANLLDVRLRGCTVDTLDLTAATLNRVAFDDCRVGELRIRESRLKDVDLRGLQLEQIDDAAGLRGAWVGADQLVELAPALAAHAGLRII</sequence>
<evidence type="ECO:0008006" key="3">
    <source>
        <dbReference type="Google" id="ProtNLM"/>
    </source>
</evidence>
<organism evidence="1 2">
    <name type="scientific">Actinomyces glycerinitolerans</name>
    <dbReference type="NCBI Taxonomy" id="1892869"/>
    <lineage>
        <taxon>Bacteria</taxon>
        <taxon>Bacillati</taxon>
        <taxon>Actinomycetota</taxon>
        <taxon>Actinomycetes</taxon>
        <taxon>Actinomycetales</taxon>
        <taxon>Actinomycetaceae</taxon>
        <taxon>Actinomyces</taxon>
    </lineage>
</organism>
<dbReference type="SUPFAM" id="SSF141571">
    <property type="entry name" value="Pentapeptide repeat-like"/>
    <property type="match status" value="1"/>
</dbReference>
<dbReference type="Proteomes" id="UP000184291">
    <property type="component" value="Unassembled WGS sequence"/>
</dbReference>
<keyword evidence="2" id="KW-1185">Reference proteome</keyword>
<dbReference type="AlphaFoldDB" id="A0A1M4RZJ9"/>
<evidence type="ECO:0000313" key="2">
    <source>
        <dbReference type="Proteomes" id="UP000184291"/>
    </source>
</evidence>